<evidence type="ECO:0000256" key="1">
    <source>
        <dbReference type="SAM" id="MobiDB-lite"/>
    </source>
</evidence>
<dbReference type="EMBL" id="AZAC01000034">
    <property type="protein sequence ID" value="KIX12338.1"/>
    <property type="molecule type" value="Genomic_DNA"/>
</dbReference>
<name>A0A0D2HP88_9BACT</name>
<gene>
    <name evidence="2" type="ORF">X474_20940</name>
</gene>
<proteinExistence type="predicted"/>
<reference evidence="2 3" key="1">
    <citation type="submission" date="2013-11" db="EMBL/GenBank/DDBJ databases">
        <title>Metagenomic analysis of a methanogenic consortium involved in long chain n-alkane degradation.</title>
        <authorList>
            <person name="Davidova I.A."/>
            <person name="Callaghan A.V."/>
            <person name="Wawrik B."/>
            <person name="Pruitt S."/>
            <person name="Marks C."/>
            <person name="Duncan K.E."/>
            <person name="Suflita J.M."/>
        </authorList>
    </citation>
    <scope>NUCLEOTIDE SEQUENCE [LARGE SCALE GENOMIC DNA]</scope>
    <source>
        <strain evidence="2 3">SPR</strain>
    </source>
</reference>
<dbReference type="AlphaFoldDB" id="A0A0D2HP88"/>
<accession>A0A0D2HP88</accession>
<dbReference type="OrthoDB" id="5519491at2"/>
<organism evidence="2 3">
    <name type="scientific">Dethiosulfatarculus sandiegensis</name>
    <dbReference type="NCBI Taxonomy" id="1429043"/>
    <lineage>
        <taxon>Bacteria</taxon>
        <taxon>Pseudomonadati</taxon>
        <taxon>Thermodesulfobacteriota</taxon>
        <taxon>Desulfarculia</taxon>
        <taxon>Desulfarculales</taxon>
        <taxon>Desulfarculaceae</taxon>
        <taxon>Dethiosulfatarculus</taxon>
    </lineage>
</organism>
<evidence type="ECO:0000313" key="3">
    <source>
        <dbReference type="Proteomes" id="UP000032233"/>
    </source>
</evidence>
<comment type="caution">
    <text evidence="2">The sequence shown here is derived from an EMBL/GenBank/DDBJ whole genome shotgun (WGS) entry which is preliminary data.</text>
</comment>
<dbReference type="InParanoid" id="A0A0D2HP88"/>
<evidence type="ECO:0000313" key="2">
    <source>
        <dbReference type="EMBL" id="KIX12338.1"/>
    </source>
</evidence>
<feature type="region of interest" description="Disordered" evidence="1">
    <location>
        <begin position="1"/>
        <end position="29"/>
    </location>
</feature>
<dbReference type="Proteomes" id="UP000032233">
    <property type="component" value="Unassembled WGS sequence"/>
</dbReference>
<dbReference type="RefSeq" id="WP_044351053.1">
    <property type="nucleotide sequence ID" value="NZ_AZAC01000034.1"/>
</dbReference>
<keyword evidence="3" id="KW-1185">Reference proteome</keyword>
<sequence length="98" mass="11082">MRRKKKSKVQKWSPLPQEDMAKWMSHPGNQMITCPNQPGNLKISQSSCAKRYVAANEPRWANIGAEPFPIFVIKMNLIPCRNCKVGEAQARSLSERAA</sequence>
<protein>
    <submittedName>
        <fullName evidence="2">Uncharacterized protein</fullName>
    </submittedName>
</protein>